<dbReference type="AlphaFoldDB" id="A0A0G0HYY1"/>
<sequence length="128" mass="14869">MQNIIYSPEKSNILENMTVENPKTPYVQMNRYYQQQDGTVVKRTVDVPIRVPKGYFEQCKNEGALITAYLARGRVDGEVLPLEEELPSNIVQRARNRAEAFMIMDDIAESEKRPRSKLLQRIKQFFSS</sequence>
<gene>
    <name evidence="1" type="ORF">US67_C0051G0014</name>
</gene>
<dbReference type="EMBL" id="LBTW01000051">
    <property type="protein sequence ID" value="KKQ47522.1"/>
    <property type="molecule type" value="Genomic_DNA"/>
</dbReference>
<dbReference type="Proteomes" id="UP000034366">
    <property type="component" value="Unassembled WGS sequence"/>
</dbReference>
<protein>
    <submittedName>
        <fullName evidence="1">Uncharacterized protein</fullName>
    </submittedName>
</protein>
<comment type="caution">
    <text evidence="1">The sequence shown here is derived from an EMBL/GenBank/DDBJ whole genome shotgun (WGS) entry which is preliminary data.</text>
</comment>
<accession>A0A0G0HYY1</accession>
<evidence type="ECO:0000313" key="2">
    <source>
        <dbReference type="Proteomes" id="UP000034366"/>
    </source>
</evidence>
<proteinExistence type="predicted"/>
<name>A0A0G0HYY1_9BACT</name>
<organism evidence="1 2">
    <name type="scientific">Candidatus Woesebacteria bacterium GW2011_GWD1_38_10</name>
    <dbReference type="NCBI Taxonomy" id="1618592"/>
    <lineage>
        <taxon>Bacteria</taxon>
        <taxon>Candidatus Woeseibacteriota</taxon>
    </lineage>
</organism>
<evidence type="ECO:0000313" key="1">
    <source>
        <dbReference type="EMBL" id="KKQ47522.1"/>
    </source>
</evidence>
<reference evidence="1 2" key="1">
    <citation type="journal article" date="2015" name="Nature">
        <title>rRNA introns, odd ribosomes, and small enigmatic genomes across a large radiation of phyla.</title>
        <authorList>
            <person name="Brown C.T."/>
            <person name="Hug L.A."/>
            <person name="Thomas B.C."/>
            <person name="Sharon I."/>
            <person name="Castelle C.J."/>
            <person name="Singh A."/>
            <person name="Wilkins M.J."/>
            <person name="Williams K.H."/>
            <person name="Banfield J.F."/>
        </authorList>
    </citation>
    <scope>NUCLEOTIDE SEQUENCE [LARGE SCALE GENOMIC DNA]</scope>
</reference>